<organism evidence="2 3">
    <name type="scientific">Candidatus Lloydbacteria bacterium RIFCSPHIGHO2_01_FULL_41_20</name>
    <dbReference type="NCBI Taxonomy" id="1798657"/>
    <lineage>
        <taxon>Bacteria</taxon>
        <taxon>Candidatus Lloydiibacteriota</taxon>
    </lineage>
</organism>
<evidence type="ECO:0000313" key="2">
    <source>
        <dbReference type="EMBL" id="OGZ04096.1"/>
    </source>
</evidence>
<accession>A0A1G2CRU4</accession>
<keyword evidence="1" id="KW-0472">Membrane</keyword>
<sequence>MADKTDKGSSGTDKQQARVVTKKWGWRVFFVGLILALFIGPLINASHLYLSLKKKVEENKRAEDIALVKAISKEKGQTPAVAVGTAFEKPVKLTKVAYVLVENKKRDGYLMFIDFGRPVMVKLDDGKPFLYNPSSGKKLNVSFDKVEFRLPDDSPEEEVVRKVVYNPV</sequence>
<dbReference type="Proteomes" id="UP000178841">
    <property type="component" value="Unassembled WGS sequence"/>
</dbReference>
<dbReference type="EMBL" id="MHLH01000011">
    <property type="protein sequence ID" value="OGZ04096.1"/>
    <property type="molecule type" value="Genomic_DNA"/>
</dbReference>
<gene>
    <name evidence="2" type="ORF">A2648_02965</name>
</gene>
<dbReference type="AlphaFoldDB" id="A0A1G2CRU4"/>
<proteinExistence type="predicted"/>
<evidence type="ECO:0000256" key="1">
    <source>
        <dbReference type="SAM" id="Phobius"/>
    </source>
</evidence>
<name>A0A1G2CRU4_9BACT</name>
<keyword evidence="1" id="KW-0812">Transmembrane</keyword>
<protein>
    <submittedName>
        <fullName evidence="2">Uncharacterized protein</fullName>
    </submittedName>
</protein>
<keyword evidence="1" id="KW-1133">Transmembrane helix</keyword>
<comment type="caution">
    <text evidence="2">The sequence shown here is derived from an EMBL/GenBank/DDBJ whole genome shotgun (WGS) entry which is preliminary data.</text>
</comment>
<reference evidence="2 3" key="1">
    <citation type="journal article" date="2016" name="Nat. Commun.">
        <title>Thousands of microbial genomes shed light on interconnected biogeochemical processes in an aquifer system.</title>
        <authorList>
            <person name="Anantharaman K."/>
            <person name="Brown C.T."/>
            <person name="Hug L.A."/>
            <person name="Sharon I."/>
            <person name="Castelle C.J."/>
            <person name="Probst A.J."/>
            <person name="Thomas B.C."/>
            <person name="Singh A."/>
            <person name="Wilkins M.J."/>
            <person name="Karaoz U."/>
            <person name="Brodie E.L."/>
            <person name="Williams K.H."/>
            <person name="Hubbard S.S."/>
            <person name="Banfield J.F."/>
        </authorList>
    </citation>
    <scope>NUCLEOTIDE SEQUENCE [LARGE SCALE GENOMIC DNA]</scope>
</reference>
<feature type="transmembrane region" description="Helical" evidence="1">
    <location>
        <begin position="28"/>
        <end position="50"/>
    </location>
</feature>
<evidence type="ECO:0000313" key="3">
    <source>
        <dbReference type="Proteomes" id="UP000178841"/>
    </source>
</evidence>